<reference evidence="2 3" key="1">
    <citation type="submission" date="2018-07" db="EMBL/GenBank/DDBJ databases">
        <title>Uncovering a Universe of Circular DNA Viruses in Animal Metagenomes.</title>
        <authorList>
            <person name="Tisza M."/>
            <person name="Buck C."/>
            <person name="Pastrana D."/>
            <person name="Welch N."/>
            <person name="Peretti A."/>
        </authorList>
    </citation>
    <scope>NUCLEOTIDE SEQUENCE [LARGE SCALE GENOMIC DNA]</scope>
    <source>
        <strain evidence="2">Ctbf050</strain>
    </source>
</reference>
<protein>
    <recommendedName>
        <fullName evidence="1">Hepatitis TT virus Orf2/Gyrovirus Vp2 N-terminal domain-containing protein</fullName>
    </recommendedName>
</protein>
<sequence>MSKLQQKTIYGDRALQIQWMNLIFNSHGLICGCDNPRKHLEDLLELDNKKCLLTTTDTDGDADHHGDVDIDGFNAGDLEELFKDSTDGDTG</sequence>
<dbReference type="PROSITE" id="PS51257">
    <property type="entry name" value="PROKAR_LIPOPROTEIN"/>
    <property type="match status" value="1"/>
</dbReference>
<dbReference type="GeneID" id="80527541"/>
<evidence type="ECO:0000259" key="1">
    <source>
        <dbReference type="Pfam" id="PF02957"/>
    </source>
</evidence>
<evidence type="ECO:0000313" key="3">
    <source>
        <dbReference type="Proteomes" id="UP000289139"/>
    </source>
</evidence>
<name>A0A385E350_9VIRU</name>
<dbReference type="KEGG" id="vg:80527541"/>
<dbReference type="EMBL" id="MH649114">
    <property type="protein sequence ID" value="AXQ66213.1"/>
    <property type="molecule type" value="Genomic_DNA"/>
</dbReference>
<dbReference type="RefSeq" id="YP_010790229.1">
    <property type="nucleotide sequence ID" value="NC_075371.1"/>
</dbReference>
<evidence type="ECO:0000313" key="2">
    <source>
        <dbReference type="EMBL" id="AXQ66213.1"/>
    </source>
</evidence>
<keyword evidence="3" id="KW-1185">Reference proteome</keyword>
<organism evidence="2 3">
    <name type="scientific">Anelloviridae sp</name>
    <dbReference type="NCBI Taxonomy" id="2055263"/>
    <lineage>
        <taxon>Viruses</taxon>
        <taxon>Monodnaviria</taxon>
        <taxon>Shotokuvirae</taxon>
        <taxon>Commensaviricota</taxon>
        <taxon>Cardeaviricetes</taxon>
        <taxon>Sanitavirales</taxon>
        <taxon>Anelloviridae</taxon>
    </lineage>
</organism>
<dbReference type="Proteomes" id="UP000289139">
    <property type="component" value="Segment"/>
</dbReference>
<accession>A0A385E350</accession>
<proteinExistence type="predicted"/>
<feature type="domain" description="Hepatitis TT virus Orf2/Gyrovirus Vp2 N-terminal" evidence="1">
    <location>
        <begin position="15"/>
        <end position="60"/>
    </location>
</feature>
<dbReference type="Pfam" id="PF02957">
    <property type="entry name" value="TT_ORF2-like"/>
    <property type="match status" value="1"/>
</dbReference>
<dbReference type="InterPro" id="IPR004118">
    <property type="entry name" value="HEV_TT_vir_Orf2/Gyrovir_Vp2_N"/>
</dbReference>